<dbReference type="InterPro" id="IPR037033">
    <property type="entry name" value="DNA-dir_RNAP_su2_hyb_sf"/>
</dbReference>
<dbReference type="Gene3D" id="2.40.50.100">
    <property type="match status" value="1"/>
</dbReference>
<sequence length="470" mass="53495">MITYSLERFQRSNQDTFRVQRPAVFEGDWVESGDLLADSSASVHGELSLGQNIFIAYLPWEGYNYEDAILINERLVFDDVYTSLHIERYEIETQPTPFGMEQITANIPELSHRESERLDEFGIIKLGSWVEEGDILVGKVTPIQQHFQSPYQRLLYTLLEKELPTNRDSSLRTARGLRAKVIDIRILQVDPETSSPQTVHLYLADKRKLQVGDKMAGRHGNKGIVSQILPRQDMPYLPDGTPIDMLLNPLGVPSRMNVGQIYECLLGLASHYLMERIKVQTFDELYGPEASRTITFSKLEEASRECQKPWLFNPNYPGKVRLFDGRTGDLFDQPVTVGIAYILKLVHLVDDKIHARSTGPYSLVTQQPLRGRSNYGGQRLGEMEVWALEGYGSAFTLLEMLTLKSDDLTGRMTLWSNILTHQEIYIGTPESFKVVVCELQALCLDIGLYRLKDPTKSTELTPVNHLMRLP</sequence>
<dbReference type="GO" id="GO:0032549">
    <property type="term" value="F:ribonucleoside binding"/>
    <property type="evidence" value="ECO:0007669"/>
    <property type="project" value="InterPro"/>
</dbReference>
<evidence type="ECO:0000259" key="14">
    <source>
        <dbReference type="Pfam" id="PF04560"/>
    </source>
</evidence>
<dbReference type="EC" id="2.7.7.6" evidence="4"/>
<keyword evidence="10" id="KW-0804">Transcription</keyword>
<comment type="similarity">
    <text evidence="3">Belongs to the RNA polymerase beta chain family.</text>
</comment>
<keyword evidence="6 15" id="KW-0150">Chloroplast</keyword>
<evidence type="ECO:0000256" key="4">
    <source>
        <dbReference type="ARBA" id="ARBA00012418"/>
    </source>
</evidence>
<comment type="subcellular location">
    <subcellularLocation>
        <location evidence="2">Plastid</location>
        <location evidence="2">Chloroplast</location>
    </subcellularLocation>
</comment>
<evidence type="ECO:0000256" key="9">
    <source>
        <dbReference type="ARBA" id="ARBA00022695"/>
    </source>
</evidence>
<dbReference type="Gene3D" id="3.90.1800.10">
    <property type="entry name" value="RNA polymerase alpha subunit dimerisation domain"/>
    <property type="match status" value="1"/>
</dbReference>
<dbReference type="GO" id="GO:0006351">
    <property type="term" value="P:DNA-templated transcription"/>
    <property type="evidence" value="ECO:0007669"/>
    <property type="project" value="InterPro"/>
</dbReference>
<organism evidence="15">
    <name type="scientific">Mychonastes jurisii</name>
    <name type="common">Chlorophycean green alga</name>
    <name type="synonym">Pseudodictyosphaerium jurisii</name>
    <dbReference type="NCBI Taxonomy" id="797708"/>
    <lineage>
        <taxon>Eukaryota</taxon>
        <taxon>Viridiplantae</taxon>
        <taxon>Chlorophyta</taxon>
        <taxon>core chlorophytes</taxon>
        <taxon>Chlorophyceae</taxon>
        <taxon>CS clade</taxon>
        <taxon>Sphaeropleales</taxon>
        <taxon>Mychonastaceae</taxon>
        <taxon>Mychonastes</taxon>
    </lineage>
</organism>
<evidence type="ECO:0000256" key="10">
    <source>
        <dbReference type="ARBA" id="ARBA00023163"/>
    </source>
</evidence>
<dbReference type="AlphaFoldDB" id="A0A0S2LN55"/>
<dbReference type="InterPro" id="IPR007121">
    <property type="entry name" value="RNA_pol_bsu_CS"/>
</dbReference>
<dbReference type="Pfam" id="PF00562">
    <property type="entry name" value="RNA_pol_Rpb2_6"/>
    <property type="match status" value="1"/>
</dbReference>
<dbReference type="SUPFAM" id="SSF64484">
    <property type="entry name" value="beta and beta-prime subunits of DNA dependent RNA-polymerase"/>
    <property type="match status" value="1"/>
</dbReference>
<dbReference type="EMBL" id="KT625411">
    <property type="protein sequence ID" value="ALO62759.1"/>
    <property type="molecule type" value="Genomic_DNA"/>
</dbReference>
<evidence type="ECO:0000256" key="11">
    <source>
        <dbReference type="ARBA" id="ARBA00026088"/>
    </source>
</evidence>
<evidence type="ECO:0000256" key="6">
    <source>
        <dbReference type="ARBA" id="ARBA00022528"/>
    </source>
</evidence>
<dbReference type="Gene3D" id="2.40.50.150">
    <property type="match status" value="1"/>
</dbReference>
<keyword evidence="7 15" id="KW-0934">Plastid</keyword>
<dbReference type="PANTHER" id="PTHR20856">
    <property type="entry name" value="DNA-DIRECTED RNA POLYMERASE I SUBUNIT 2"/>
    <property type="match status" value="1"/>
</dbReference>
<keyword evidence="8" id="KW-0808">Transferase</keyword>
<dbReference type="Pfam" id="PF04560">
    <property type="entry name" value="RNA_pol_Rpb2_7"/>
    <property type="match status" value="1"/>
</dbReference>
<geneLocation type="chloroplast" evidence="15"/>
<evidence type="ECO:0000259" key="13">
    <source>
        <dbReference type="Pfam" id="PF00562"/>
    </source>
</evidence>
<keyword evidence="9" id="KW-0548">Nucleotidyltransferase</keyword>
<keyword evidence="5" id="KW-0240">DNA-directed RNA polymerase</keyword>
<evidence type="ECO:0000256" key="1">
    <source>
        <dbReference type="ARBA" id="ARBA00004026"/>
    </source>
</evidence>
<dbReference type="InterPro" id="IPR015712">
    <property type="entry name" value="DNA-dir_RNA_pol_su2"/>
</dbReference>
<dbReference type="GO" id="GO:0009507">
    <property type="term" value="C:chloroplast"/>
    <property type="evidence" value="ECO:0007669"/>
    <property type="project" value="UniProtKB-SubCell"/>
</dbReference>
<gene>
    <name evidence="15" type="primary">rpoBb</name>
</gene>
<dbReference type="GO" id="GO:0000428">
    <property type="term" value="C:DNA-directed RNA polymerase complex"/>
    <property type="evidence" value="ECO:0007669"/>
    <property type="project" value="UniProtKB-KW"/>
</dbReference>
<dbReference type="Gene3D" id="2.40.270.10">
    <property type="entry name" value="DNA-directed RNA polymerase, subunit 2, domain 6"/>
    <property type="match status" value="1"/>
</dbReference>
<dbReference type="RefSeq" id="YP_009184631.1">
    <property type="nucleotide sequence ID" value="NC_028579.1"/>
</dbReference>
<dbReference type="CDD" id="cd00653">
    <property type="entry name" value="RNA_pol_B_RPB2"/>
    <property type="match status" value="1"/>
</dbReference>
<reference evidence="15" key="1">
    <citation type="journal article" date="2015" name="BMC Evol. Biol.">
        <title>Chloroplast phylogenomic analysis of chlorophyte green algae identifies a novel lineage sister to the Sphaeropleales (Chlorophyceae).</title>
        <authorList>
            <person name="Lemieux C."/>
            <person name="Vincent A.T."/>
            <person name="Labarre A."/>
            <person name="Otis C."/>
            <person name="Turmel M."/>
        </authorList>
    </citation>
    <scope>NUCLEOTIDE SEQUENCE</scope>
</reference>
<dbReference type="InterPro" id="IPR014724">
    <property type="entry name" value="RNA_pol_RPB2_OB-fold"/>
</dbReference>
<comment type="subunit">
    <text evidence="11">In plastids the minimal PEP RNA polymerase catalytic core is composed of four subunits: alpha, beta, beta', and beta''. When a (nuclear-encoded) sigma factor is associated with the core the holoenzyme is formed, which can initiate transcription.</text>
</comment>
<evidence type="ECO:0000256" key="3">
    <source>
        <dbReference type="ARBA" id="ARBA00006835"/>
    </source>
</evidence>
<protein>
    <recommendedName>
        <fullName evidence="4">DNA-directed RNA polymerase</fullName>
        <ecNumber evidence="4">2.7.7.6</ecNumber>
    </recommendedName>
    <alternativeName>
        <fullName evidence="12">PEP</fullName>
    </alternativeName>
</protein>
<evidence type="ECO:0000256" key="5">
    <source>
        <dbReference type="ARBA" id="ARBA00022478"/>
    </source>
</evidence>
<evidence type="ECO:0000256" key="12">
    <source>
        <dbReference type="ARBA" id="ARBA00032782"/>
    </source>
</evidence>
<dbReference type="PROSITE" id="PS01166">
    <property type="entry name" value="RNA_POL_BETA"/>
    <property type="match status" value="1"/>
</dbReference>
<dbReference type="InterPro" id="IPR007641">
    <property type="entry name" value="RNA_pol_Rpb2_7"/>
</dbReference>
<dbReference type="GO" id="GO:0003899">
    <property type="term" value="F:DNA-directed RNA polymerase activity"/>
    <property type="evidence" value="ECO:0007669"/>
    <property type="project" value="UniProtKB-EC"/>
</dbReference>
<evidence type="ECO:0000313" key="15">
    <source>
        <dbReference type="EMBL" id="ALO62759.1"/>
    </source>
</evidence>
<evidence type="ECO:0000256" key="2">
    <source>
        <dbReference type="ARBA" id="ARBA00004229"/>
    </source>
</evidence>
<dbReference type="GO" id="GO:0003677">
    <property type="term" value="F:DNA binding"/>
    <property type="evidence" value="ECO:0007669"/>
    <property type="project" value="InterPro"/>
</dbReference>
<dbReference type="GeneID" id="26378237"/>
<dbReference type="InterPro" id="IPR007120">
    <property type="entry name" value="DNA-dir_RNAP_su2_dom"/>
</dbReference>
<comment type="function">
    <text evidence="1">DNA-dependent RNA polymerase catalyzes the transcription of DNA into RNA using the four ribonucleoside triphosphates as substrates.</text>
</comment>
<feature type="domain" description="DNA-directed RNA polymerase subunit 2 hybrid-binding" evidence="13">
    <location>
        <begin position="3"/>
        <end position="373"/>
    </location>
</feature>
<accession>A0A0S2LN55</accession>
<feature type="domain" description="RNA polymerase Rpb2" evidence="14">
    <location>
        <begin position="376"/>
        <end position="448"/>
    </location>
</feature>
<evidence type="ECO:0000256" key="8">
    <source>
        <dbReference type="ARBA" id="ARBA00022679"/>
    </source>
</evidence>
<evidence type="ECO:0000256" key="7">
    <source>
        <dbReference type="ARBA" id="ARBA00022640"/>
    </source>
</evidence>
<name>A0A0S2LN55_MYCJU</name>
<proteinExistence type="inferred from homology"/>